<evidence type="ECO:0000256" key="1">
    <source>
        <dbReference type="ARBA" id="ARBA00022553"/>
    </source>
</evidence>
<dbReference type="InterPro" id="IPR011006">
    <property type="entry name" value="CheY-like_superfamily"/>
</dbReference>
<evidence type="ECO:0000256" key="3">
    <source>
        <dbReference type="ARBA" id="ARBA00023015"/>
    </source>
</evidence>
<dbReference type="GO" id="GO:0032993">
    <property type="term" value="C:protein-DNA complex"/>
    <property type="evidence" value="ECO:0007669"/>
    <property type="project" value="TreeGrafter"/>
</dbReference>
<evidence type="ECO:0000256" key="7">
    <source>
        <dbReference type="PROSITE-ProRule" id="PRU01091"/>
    </source>
</evidence>
<feature type="domain" description="Response regulatory" evidence="8">
    <location>
        <begin position="2"/>
        <end position="118"/>
    </location>
</feature>
<dbReference type="SMART" id="SM00448">
    <property type="entry name" value="REC"/>
    <property type="match status" value="1"/>
</dbReference>
<dbReference type="Pfam" id="PF00072">
    <property type="entry name" value="Response_reg"/>
    <property type="match status" value="1"/>
</dbReference>
<evidence type="ECO:0000313" key="11">
    <source>
        <dbReference type="Proteomes" id="UP000276417"/>
    </source>
</evidence>
<dbReference type="CDD" id="cd00383">
    <property type="entry name" value="trans_reg_C"/>
    <property type="match status" value="1"/>
</dbReference>
<keyword evidence="4 7" id="KW-0238">DNA-binding</keyword>
<dbReference type="PROSITE" id="PS51755">
    <property type="entry name" value="OMPR_PHOB"/>
    <property type="match status" value="1"/>
</dbReference>
<dbReference type="InterPro" id="IPR001789">
    <property type="entry name" value="Sig_transdc_resp-reg_receiver"/>
</dbReference>
<dbReference type="OrthoDB" id="9802426at2"/>
<sequence length="222" mass="24707">MRILLVEDEAAIALPVRRALAAQGYEVQEAADLTQARMVLQNFEPDLAILDVRLPEDESGGFTLAREMRSAGSQSAVLFLTARDTLVDRLEGLDLGGDDYLTKPFHLSELLSRVRALLRRVSETKTDALSYGPLQLDLVTRQVQWRGQRVVLGSREYDLLERLARTPGRVYSPEELLDLVWAGRASDLGVVKVCVHHLRGKLGLEVVRTEARGYTLGLSATR</sequence>
<keyword evidence="11" id="KW-1185">Reference proteome</keyword>
<dbReference type="EMBL" id="CP034184">
    <property type="protein sequence ID" value="AZI44437.1"/>
    <property type="molecule type" value="Genomic_DNA"/>
</dbReference>
<dbReference type="GO" id="GO:0000976">
    <property type="term" value="F:transcription cis-regulatory region binding"/>
    <property type="evidence" value="ECO:0007669"/>
    <property type="project" value="TreeGrafter"/>
</dbReference>
<dbReference type="PANTHER" id="PTHR48111">
    <property type="entry name" value="REGULATOR OF RPOS"/>
    <property type="match status" value="1"/>
</dbReference>
<evidence type="ECO:0000256" key="6">
    <source>
        <dbReference type="PROSITE-ProRule" id="PRU00169"/>
    </source>
</evidence>
<dbReference type="GO" id="GO:0005829">
    <property type="term" value="C:cytosol"/>
    <property type="evidence" value="ECO:0007669"/>
    <property type="project" value="TreeGrafter"/>
</dbReference>
<feature type="modified residue" description="4-aspartylphosphate" evidence="6">
    <location>
        <position position="51"/>
    </location>
</feature>
<evidence type="ECO:0000259" key="8">
    <source>
        <dbReference type="PROSITE" id="PS50110"/>
    </source>
</evidence>
<evidence type="ECO:0000256" key="2">
    <source>
        <dbReference type="ARBA" id="ARBA00023012"/>
    </source>
</evidence>
<dbReference type="Gene3D" id="1.10.10.10">
    <property type="entry name" value="Winged helix-like DNA-binding domain superfamily/Winged helix DNA-binding domain"/>
    <property type="match status" value="1"/>
</dbReference>
<dbReference type="SUPFAM" id="SSF52172">
    <property type="entry name" value="CheY-like"/>
    <property type="match status" value="1"/>
</dbReference>
<accession>A0A3G8YJG9</accession>
<dbReference type="InterPro" id="IPR001867">
    <property type="entry name" value="OmpR/PhoB-type_DNA-bd"/>
</dbReference>
<proteinExistence type="predicted"/>
<dbReference type="Gene3D" id="6.10.250.690">
    <property type="match status" value="1"/>
</dbReference>
<dbReference type="Proteomes" id="UP000276417">
    <property type="component" value="Chromosome 2"/>
</dbReference>
<evidence type="ECO:0000256" key="5">
    <source>
        <dbReference type="ARBA" id="ARBA00023163"/>
    </source>
</evidence>
<reference evidence="10 11" key="1">
    <citation type="submission" date="2018-11" db="EMBL/GenBank/DDBJ databases">
        <title>Deinococcus shelandsis sp. nov., isolated from South Shetland Islands soil of Antarctica.</title>
        <authorList>
            <person name="Tian J."/>
        </authorList>
    </citation>
    <scope>NUCLEOTIDE SEQUENCE [LARGE SCALE GENOMIC DNA]</scope>
    <source>
        <strain evidence="10 11">S14-83T</strain>
    </source>
</reference>
<dbReference type="AlphaFoldDB" id="A0A3G8YJG9"/>
<feature type="DNA-binding region" description="OmpR/PhoB-type" evidence="7">
    <location>
        <begin position="126"/>
        <end position="218"/>
    </location>
</feature>
<protein>
    <submittedName>
        <fullName evidence="10">DNA-binding response regulator</fullName>
    </submittedName>
</protein>
<dbReference type="InterPro" id="IPR039420">
    <property type="entry name" value="WalR-like"/>
</dbReference>
<name>A0A3G8YJG9_9DEIO</name>
<dbReference type="KEGG" id="dph:EHF33_15095"/>
<dbReference type="GO" id="GO:0006355">
    <property type="term" value="P:regulation of DNA-templated transcription"/>
    <property type="evidence" value="ECO:0007669"/>
    <property type="project" value="InterPro"/>
</dbReference>
<dbReference type="Pfam" id="PF00486">
    <property type="entry name" value="Trans_reg_C"/>
    <property type="match status" value="1"/>
</dbReference>
<feature type="domain" description="OmpR/PhoB-type" evidence="9">
    <location>
        <begin position="126"/>
        <end position="218"/>
    </location>
</feature>
<dbReference type="PANTHER" id="PTHR48111:SF22">
    <property type="entry name" value="REGULATOR OF RPOS"/>
    <property type="match status" value="1"/>
</dbReference>
<evidence type="ECO:0000313" key="10">
    <source>
        <dbReference type="EMBL" id="AZI44437.1"/>
    </source>
</evidence>
<dbReference type="SMART" id="SM00862">
    <property type="entry name" value="Trans_reg_C"/>
    <property type="match status" value="1"/>
</dbReference>
<keyword evidence="3" id="KW-0805">Transcription regulation</keyword>
<evidence type="ECO:0000256" key="4">
    <source>
        <dbReference type="ARBA" id="ARBA00023125"/>
    </source>
</evidence>
<dbReference type="GO" id="GO:0000156">
    <property type="term" value="F:phosphorelay response regulator activity"/>
    <property type="evidence" value="ECO:0007669"/>
    <property type="project" value="TreeGrafter"/>
</dbReference>
<organism evidence="10 11">
    <name type="scientific">Deinococcus psychrotolerans</name>
    <dbReference type="NCBI Taxonomy" id="2489213"/>
    <lineage>
        <taxon>Bacteria</taxon>
        <taxon>Thermotogati</taxon>
        <taxon>Deinococcota</taxon>
        <taxon>Deinococci</taxon>
        <taxon>Deinococcales</taxon>
        <taxon>Deinococcaceae</taxon>
        <taxon>Deinococcus</taxon>
    </lineage>
</organism>
<dbReference type="InterPro" id="IPR036388">
    <property type="entry name" value="WH-like_DNA-bd_sf"/>
</dbReference>
<evidence type="ECO:0000259" key="9">
    <source>
        <dbReference type="PROSITE" id="PS51755"/>
    </source>
</evidence>
<dbReference type="PROSITE" id="PS50110">
    <property type="entry name" value="RESPONSE_REGULATORY"/>
    <property type="match status" value="1"/>
</dbReference>
<keyword evidence="2" id="KW-0902">Two-component regulatory system</keyword>
<keyword evidence="1 6" id="KW-0597">Phosphoprotein</keyword>
<dbReference type="Gene3D" id="3.40.50.2300">
    <property type="match status" value="1"/>
</dbReference>
<gene>
    <name evidence="10" type="ORF">EHF33_15095</name>
</gene>
<keyword evidence="5" id="KW-0804">Transcription</keyword>